<dbReference type="InterPro" id="IPR018317">
    <property type="entry name" value="QueC"/>
</dbReference>
<evidence type="ECO:0000256" key="2">
    <source>
        <dbReference type="ARBA" id="ARBA00022598"/>
    </source>
</evidence>
<dbReference type="GO" id="GO:0005524">
    <property type="term" value="F:ATP binding"/>
    <property type="evidence" value="ECO:0007669"/>
    <property type="project" value="UniProtKB-UniRule"/>
</dbReference>
<dbReference type="OrthoDB" id="9789567at2"/>
<dbReference type="CDD" id="cd01995">
    <property type="entry name" value="QueC-like"/>
    <property type="match status" value="1"/>
</dbReference>
<dbReference type="PANTHER" id="PTHR42914">
    <property type="entry name" value="7-CYANO-7-DEAZAGUANINE SYNTHASE"/>
    <property type="match status" value="1"/>
</dbReference>
<accession>A0A292YJI4</accession>
<evidence type="ECO:0000256" key="8">
    <source>
        <dbReference type="ARBA" id="ARBA00039149"/>
    </source>
</evidence>
<dbReference type="Gene3D" id="3.40.50.620">
    <property type="entry name" value="HUPs"/>
    <property type="match status" value="1"/>
</dbReference>
<evidence type="ECO:0000256" key="7">
    <source>
        <dbReference type="ARBA" id="ARBA00037993"/>
    </source>
</evidence>
<feature type="binding site" evidence="10">
    <location>
        <position position="206"/>
    </location>
    <ligand>
        <name>Zn(2+)</name>
        <dbReference type="ChEBI" id="CHEBI:29105"/>
    </ligand>
</feature>
<dbReference type="EMBL" id="BDUF01000004">
    <property type="protein sequence ID" value="GAX88544.1"/>
    <property type="molecule type" value="Genomic_DNA"/>
</dbReference>
<dbReference type="PANTHER" id="PTHR42914:SF1">
    <property type="entry name" value="7-CYANO-7-DEAZAGUANINE SYNTHASE"/>
    <property type="match status" value="1"/>
</dbReference>
<comment type="caution">
    <text evidence="11">The sequence shown here is derived from an EMBL/GenBank/DDBJ whole genome shotgun (WGS) entry which is preliminary data.</text>
</comment>
<dbReference type="Pfam" id="PF06508">
    <property type="entry name" value="QueC"/>
    <property type="match status" value="1"/>
</dbReference>
<keyword evidence="5 10" id="KW-0862">Zinc</keyword>
<feature type="binding site" evidence="10">
    <location>
        <position position="209"/>
    </location>
    <ligand>
        <name>Zn(2+)</name>
        <dbReference type="ChEBI" id="CHEBI:29105"/>
    </ligand>
</feature>
<evidence type="ECO:0000256" key="10">
    <source>
        <dbReference type="HAMAP-Rule" id="MF_01633"/>
    </source>
</evidence>
<dbReference type="NCBIfam" id="TIGR00364">
    <property type="entry name" value="7-cyano-7-deazaguanine synthase QueC"/>
    <property type="match status" value="1"/>
</dbReference>
<dbReference type="GO" id="GO:0008270">
    <property type="term" value="F:zinc ion binding"/>
    <property type="evidence" value="ECO:0007669"/>
    <property type="project" value="UniProtKB-UniRule"/>
</dbReference>
<name>A0A292YJI4_9BACL</name>
<evidence type="ECO:0000256" key="6">
    <source>
        <dbReference type="ARBA" id="ARBA00022840"/>
    </source>
</evidence>
<dbReference type="HAMAP" id="MF_01633">
    <property type="entry name" value="QueC"/>
    <property type="match status" value="1"/>
</dbReference>
<comment type="cofactor">
    <cofactor evidence="10">
        <name>Zn(2+)</name>
        <dbReference type="ChEBI" id="CHEBI:29105"/>
    </cofactor>
    <text evidence="10">Binds 1 zinc ion per subunit.</text>
</comment>
<feature type="binding site" evidence="10">
    <location>
        <begin position="11"/>
        <end position="21"/>
    </location>
    <ligand>
        <name>ATP</name>
        <dbReference type="ChEBI" id="CHEBI:30616"/>
    </ligand>
</feature>
<dbReference type="EC" id="6.3.4.20" evidence="8 10"/>
<keyword evidence="12" id="KW-1185">Reference proteome</keyword>
<protein>
    <recommendedName>
        <fullName evidence="8 10">7-cyano-7-deazaguanine synthase</fullName>
        <ecNumber evidence="8 10">6.3.4.20</ecNumber>
    </recommendedName>
    <alternativeName>
        <fullName evidence="10">7-cyano-7-carbaguanine synthase</fullName>
    </alternativeName>
    <alternativeName>
        <fullName evidence="10">PreQ(0) synthase</fullName>
    </alternativeName>
    <alternativeName>
        <fullName evidence="10">Queuosine biosynthesis protein QueC</fullName>
    </alternativeName>
</protein>
<dbReference type="SUPFAM" id="SSF52402">
    <property type="entry name" value="Adenine nucleotide alpha hydrolases-like"/>
    <property type="match status" value="1"/>
</dbReference>
<organism evidence="11 12">
    <name type="scientific">Effusibacillus lacus</name>
    <dbReference type="NCBI Taxonomy" id="1348429"/>
    <lineage>
        <taxon>Bacteria</taxon>
        <taxon>Bacillati</taxon>
        <taxon>Bacillota</taxon>
        <taxon>Bacilli</taxon>
        <taxon>Bacillales</taxon>
        <taxon>Alicyclobacillaceae</taxon>
        <taxon>Effusibacillus</taxon>
    </lineage>
</organism>
<comment type="catalytic activity">
    <reaction evidence="9 10">
        <text>7-carboxy-7-carbaguanine + NH4(+) + 2 ATP = 7-cyano-7-carbaguanine + 2 AMP + 2 diphosphate + 2 H(+)</text>
        <dbReference type="Rhea" id="RHEA:27982"/>
        <dbReference type="ChEBI" id="CHEBI:15378"/>
        <dbReference type="ChEBI" id="CHEBI:28938"/>
        <dbReference type="ChEBI" id="CHEBI:30616"/>
        <dbReference type="ChEBI" id="CHEBI:33019"/>
        <dbReference type="ChEBI" id="CHEBI:45075"/>
        <dbReference type="ChEBI" id="CHEBI:61036"/>
        <dbReference type="ChEBI" id="CHEBI:456215"/>
        <dbReference type="EC" id="6.3.4.20"/>
    </reaction>
</comment>
<gene>
    <name evidence="10" type="primary">queC</name>
    <name evidence="11" type="ORF">EFBL_0156</name>
</gene>
<evidence type="ECO:0000256" key="4">
    <source>
        <dbReference type="ARBA" id="ARBA00022741"/>
    </source>
</evidence>
<evidence type="ECO:0000256" key="9">
    <source>
        <dbReference type="ARBA" id="ARBA00047890"/>
    </source>
</evidence>
<comment type="function">
    <text evidence="10">Catalyzes the ATP-dependent conversion of 7-carboxy-7-deazaguanine (CDG) to 7-cyano-7-deazaguanine (preQ(0)).</text>
</comment>
<keyword evidence="4 10" id="KW-0547">Nucleotide-binding</keyword>
<evidence type="ECO:0000313" key="11">
    <source>
        <dbReference type="EMBL" id="GAX88544.1"/>
    </source>
</evidence>
<dbReference type="AlphaFoldDB" id="A0A292YJI4"/>
<feature type="binding site" evidence="10">
    <location>
        <position position="195"/>
    </location>
    <ligand>
        <name>Zn(2+)</name>
        <dbReference type="ChEBI" id="CHEBI:29105"/>
    </ligand>
</feature>
<dbReference type="Proteomes" id="UP000217785">
    <property type="component" value="Unassembled WGS sequence"/>
</dbReference>
<keyword evidence="10" id="KW-0671">Queuosine biosynthesis</keyword>
<comment type="subunit">
    <text evidence="10">Homodimer.</text>
</comment>
<keyword evidence="2 10" id="KW-0436">Ligase</keyword>
<keyword evidence="3 10" id="KW-0479">Metal-binding</keyword>
<evidence type="ECO:0000256" key="3">
    <source>
        <dbReference type="ARBA" id="ARBA00022723"/>
    </source>
</evidence>
<evidence type="ECO:0000256" key="1">
    <source>
        <dbReference type="ARBA" id="ARBA00005061"/>
    </source>
</evidence>
<dbReference type="InterPro" id="IPR014729">
    <property type="entry name" value="Rossmann-like_a/b/a_fold"/>
</dbReference>
<dbReference type="RefSeq" id="WP_096180242.1">
    <property type="nucleotide sequence ID" value="NZ_BDUF01000004.1"/>
</dbReference>
<dbReference type="UniPathway" id="UPA00391"/>
<sequence>MADAKKSVVVLSGGLDSTTCMAVAREAGYDVWPLTFFYGQKHSIELESARKVAEYYGYKDRHFIADLNGIIRGSALTDADKEIPVGRSEEEMTSEIPVTYVPARNIIFLSIALSYAESIGAEAIYIGVNALDYSGYPDCRPEFIQAFQEVINKGTVAGAHGQGIRIEAPLQNLTKAEIARLGLRLGAPLQFTHSCYLGTDPACGVCDSCQLRIKGFKEAGVPDPVPYAIQIDWEN</sequence>
<evidence type="ECO:0000256" key="5">
    <source>
        <dbReference type="ARBA" id="ARBA00022833"/>
    </source>
</evidence>
<dbReference type="PIRSF" id="PIRSF006293">
    <property type="entry name" value="ExsB"/>
    <property type="match status" value="1"/>
</dbReference>
<comment type="pathway">
    <text evidence="1 10">Purine metabolism; 7-cyano-7-deazaguanine biosynthesis.</text>
</comment>
<comment type="similarity">
    <text evidence="7 10">Belongs to the QueC family.</text>
</comment>
<dbReference type="GO" id="GO:0016879">
    <property type="term" value="F:ligase activity, forming carbon-nitrogen bonds"/>
    <property type="evidence" value="ECO:0007669"/>
    <property type="project" value="UniProtKB-UniRule"/>
</dbReference>
<keyword evidence="6 10" id="KW-0067">ATP-binding</keyword>
<reference evidence="12" key="1">
    <citation type="submission" date="2017-07" db="EMBL/GenBank/DDBJ databases">
        <title>Draft genome sequence of Effusibacillus lacus strain skLN1.</title>
        <authorList>
            <person name="Watanabe M."/>
            <person name="Kojima H."/>
            <person name="Fukui M."/>
        </authorList>
    </citation>
    <scope>NUCLEOTIDE SEQUENCE [LARGE SCALE GENOMIC DNA]</scope>
    <source>
        <strain evidence="12">skLN1</strain>
    </source>
</reference>
<feature type="binding site" evidence="10">
    <location>
        <position position="203"/>
    </location>
    <ligand>
        <name>Zn(2+)</name>
        <dbReference type="ChEBI" id="CHEBI:29105"/>
    </ligand>
</feature>
<evidence type="ECO:0000313" key="12">
    <source>
        <dbReference type="Proteomes" id="UP000217785"/>
    </source>
</evidence>
<dbReference type="GO" id="GO:0008616">
    <property type="term" value="P:tRNA queuosine(34) biosynthetic process"/>
    <property type="evidence" value="ECO:0007669"/>
    <property type="project" value="UniProtKB-UniRule"/>
</dbReference>
<proteinExistence type="inferred from homology"/>